<dbReference type="InterPro" id="IPR036186">
    <property type="entry name" value="Serpin_sf"/>
</dbReference>
<dbReference type="EMBL" id="JARGDH010000001">
    <property type="protein sequence ID" value="KAL0281672.1"/>
    <property type="molecule type" value="Genomic_DNA"/>
</dbReference>
<evidence type="ECO:0000313" key="7">
    <source>
        <dbReference type="EMBL" id="KAL0281672.1"/>
    </source>
</evidence>
<comment type="caution">
    <text evidence="7">The sequence shown here is derived from an EMBL/GenBank/DDBJ whole genome shotgun (WGS) entry which is preliminary data.</text>
</comment>
<dbReference type="InterPro" id="IPR023796">
    <property type="entry name" value="Serpin_dom"/>
</dbReference>
<protein>
    <recommendedName>
        <fullName evidence="6">Serpin domain-containing protein</fullName>
    </recommendedName>
</protein>
<evidence type="ECO:0000256" key="1">
    <source>
        <dbReference type="ARBA" id="ARBA00009500"/>
    </source>
</evidence>
<feature type="domain" description="Serpin" evidence="6">
    <location>
        <begin position="40"/>
        <end position="397"/>
    </location>
</feature>
<accession>A0AAW2II42</accession>
<organism evidence="7">
    <name type="scientific">Menopon gallinae</name>
    <name type="common">poultry shaft louse</name>
    <dbReference type="NCBI Taxonomy" id="328185"/>
    <lineage>
        <taxon>Eukaryota</taxon>
        <taxon>Metazoa</taxon>
        <taxon>Ecdysozoa</taxon>
        <taxon>Arthropoda</taxon>
        <taxon>Hexapoda</taxon>
        <taxon>Insecta</taxon>
        <taxon>Pterygota</taxon>
        <taxon>Neoptera</taxon>
        <taxon>Paraneoptera</taxon>
        <taxon>Psocodea</taxon>
        <taxon>Troctomorpha</taxon>
        <taxon>Phthiraptera</taxon>
        <taxon>Amblycera</taxon>
        <taxon>Menoponidae</taxon>
        <taxon>Menopon</taxon>
    </lineage>
</organism>
<sequence>MIGRFILAAIITLGYMATTMAGKSQGGVSELSSGNLAFSKKLYGVLKEAAGVSGNIFYSPASLEVALALVYVGAKGSTGQEIARCLSLPESHERCCDAISACMSRWTTKSTDVTLNIANGLFVKKGFSLKQAYLDAARKYFYSLVNAVDFNSEEGLKAINDFVASATSGKIMNLFQRDSFDALTRVVLVNAIYFKGNWASQFKPENTFKGDFHLNEKETVKVDFMVQTNRFNVGFREELDASVVVLPYKASDLSMVLVIPNKIEGLSKVEERLSELDLVNIVRETYSEEIILRMPKFKITETLKLSNVLKRLGITEMFGDKADLSGIASEALFVSEVVQKTYIEVNEEGSEAAAATAASCRKKRCALIAREIEVDRPFLFFIRNDQLVLFVGCVRNDFNFVRDSSENSGHEEFSAASENPLNYQNNALDEL</sequence>
<dbReference type="CDD" id="cd19601">
    <property type="entry name" value="serpin42Da-like"/>
    <property type="match status" value="1"/>
</dbReference>
<name>A0AAW2II42_9NEOP</name>
<gene>
    <name evidence="7" type="ORF">PYX00_002586</name>
</gene>
<dbReference type="InterPro" id="IPR042185">
    <property type="entry name" value="Serpin_sf_2"/>
</dbReference>
<feature type="signal peptide" evidence="5">
    <location>
        <begin position="1"/>
        <end position="21"/>
    </location>
</feature>
<evidence type="ECO:0000256" key="3">
    <source>
        <dbReference type="ARBA" id="ARBA00022900"/>
    </source>
</evidence>
<dbReference type="GO" id="GO:0005615">
    <property type="term" value="C:extracellular space"/>
    <property type="evidence" value="ECO:0007669"/>
    <property type="project" value="InterPro"/>
</dbReference>
<reference evidence="7" key="1">
    <citation type="journal article" date="2024" name="Gigascience">
        <title>Chromosome-level genome of the poultry shaft louse Menopon gallinae provides insight into the host-switching and adaptive evolution of parasitic lice.</title>
        <authorList>
            <person name="Xu Y."/>
            <person name="Ma L."/>
            <person name="Liu S."/>
            <person name="Liang Y."/>
            <person name="Liu Q."/>
            <person name="He Z."/>
            <person name="Tian L."/>
            <person name="Duan Y."/>
            <person name="Cai W."/>
            <person name="Li H."/>
            <person name="Song F."/>
        </authorList>
    </citation>
    <scope>NUCLEOTIDE SEQUENCE</scope>
    <source>
        <strain evidence="7">Cailab_2023a</strain>
    </source>
</reference>
<keyword evidence="3" id="KW-0722">Serine protease inhibitor</keyword>
<dbReference type="InterPro" id="IPR023795">
    <property type="entry name" value="Serpin_CS"/>
</dbReference>
<evidence type="ECO:0000256" key="2">
    <source>
        <dbReference type="ARBA" id="ARBA00022690"/>
    </source>
</evidence>
<keyword evidence="5" id="KW-0732">Signal</keyword>
<dbReference type="InterPro" id="IPR000215">
    <property type="entry name" value="Serpin_fam"/>
</dbReference>
<dbReference type="PANTHER" id="PTHR11461:SF211">
    <property type="entry name" value="GH10112P-RELATED"/>
    <property type="match status" value="1"/>
</dbReference>
<dbReference type="Gene3D" id="2.30.39.10">
    <property type="entry name" value="Alpha-1-antitrypsin, domain 1"/>
    <property type="match status" value="1"/>
</dbReference>
<comment type="similarity">
    <text evidence="1 4">Belongs to the serpin family.</text>
</comment>
<feature type="chain" id="PRO_5044013834" description="Serpin domain-containing protein" evidence="5">
    <location>
        <begin position="22"/>
        <end position="431"/>
    </location>
</feature>
<dbReference type="Pfam" id="PF00079">
    <property type="entry name" value="Serpin"/>
    <property type="match status" value="1"/>
</dbReference>
<dbReference type="PANTHER" id="PTHR11461">
    <property type="entry name" value="SERINE PROTEASE INHIBITOR, SERPIN"/>
    <property type="match status" value="1"/>
</dbReference>
<evidence type="ECO:0000256" key="4">
    <source>
        <dbReference type="RuleBase" id="RU000411"/>
    </source>
</evidence>
<keyword evidence="2" id="KW-0646">Protease inhibitor</keyword>
<dbReference type="PROSITE" id="PS00284">
    <property type="entry name" value="SERPIN"/>
    <property type="match status" value="1"/>
</dbReference>
<dbReference type="SMART" id="SM00093">
    <property type="entry name" value="SERPIN"/>
    <property type="match status" value="1"/>
</dbReference>
<dbReference type="Gene3D" id="3.30.497.10">
    <property type="entry name" value="Antithrombin, subunit I, domain 2"/>
    <property type="match status" value="1"/>
</dbReference>
<evidence type="ECO:0000256" key="5">
    <source>
        <dbReference type="SAM" id="SignalP"/>
    </source>
</evidence>
<dbReference type="InterPro" id="IPR042178">
    <property type="entry name" value="Serpin_sf_1"/>
</dbReference>
<proteinExistence type="inferred from homology"/>
<evidence type="ECO:0000259" key="6">
    <source>
        <dbReference type="SMART" id="SM00093"/>
    </source>
</evidence>
<dbReference type="GO" id="GO:0004867">
    <property type="term" value="F:serine-type endopeptidase inhibitor activity"/>
    <property type="evidence" value="ECO:0007669"/>
    <property type="project" value="UniProtKB-KW"/>
</dbReference>
<dbReference type="AlphaFoldDB" id="A0AAW2II42"/>
<dbReference type="SUPFAM" id="SSF56574">
    <property type="entry name" value="Serpins"/>
    <property type="match status" value="1"/>
</dbReference>